<feature type="compositionally biased region" description="Pro residues" evidence="1">
    <location>
        <begin position="18"/>
        <end position="27"/>
    </location>
</feature>
<evidence type="ECO:0000313" key="3">
    <source>
        <dbReference type="Proteomes" id="UP001589789"/>
    </source>
</evidence>
<proteinExistence type="predicted"/>
<reference evidence="2 3" key="1">
    <citation type="submission" date="2024-09" db="EMBL/GenBank/DDBJ databases">
        <authorList>
            <person name="Sun Q."/>
            <person name="Mori K."/>
        </authorList>
    </citation>
    <scope>NUCLEOTIDE SEQUENCE [LARGE SCALE GENOMIC DNA]</scope>
    <source>
        <strain evidence="2 3">CCM 7468</strain>
    </source>
</reference>
<feature type="region of interest" description="Disordered" evidence="1">
    <location>
        <begin position="1"/>
        <end position="27"/>
    </location>
</feature>
<keyword evidence="3" id="KW-1185">Reference proteome</keyword>
<evidence type="ECO:0000256" key="1">
    <source>
        <dbReference type="SAM" id="MobiDB-lite"/>
    </source>
</evidence>
<dbReference type="Proteomes" id="UP001589789">
    <property type="component" value="Unassembled WGS sequence"/>
</dbReference>
<accession>A0ABV6IT70</accession>
<evidence type="ECO:0000313" key="2">
    <source>
        <dbReference type="EMBL" id="MFC0386823.1"/>
    </source>
</evidence>
<dbReference type="InterPro" id="IPR021322">
    <property type="entry name" value="DUF2924"/>
</dbReference>
<organism evidence="2 3">
    <name type="scientific">Muricoccus vinaceus</name>
    <dbReference type="NCBI Taxonomy" id="424704"/>
    <lineage>
        <taxon>Bacteria</taxon>
        <taxon>Pseudomonadati</taxon>
        <taxon>Pseudomonadota</taxon>
        <taxon>Alphaproteobacteria</taxon>
        <taxon>Acetobacterales</taxon>
        <taxon>Roseomonadaceae</taxon>
        <taxon>Muricoccus</taxon>
    </lineage>
</organism>
<feature type="compositionally biased region" description="Basic and acidic residues" evidence="1">
    <location>
        <begin position="1"/>
        <end position="10"/>
    </location>
</feature>
<sequence>MTQRAIERQGRGAGNGPTAPPAPPTSVFPTIPPADVLGRLAALQSAPTAQLKQQWRELFGKEPPPFNRAYLQSRLAYRIQELAYGGLKAETRARLEALGEQLDGGNVVLRRIRADSRPLAGTRLLREWQGVEHAVTVLADGFEFEGRPYRSLSAVARHITGTRWNGWTFFGLKGQGRGA</sequence>
<dbReference type="EMBL" id="JBHLVZ010000041">
    <property type="protein sequence ID" value="MFC0386823.1"/>
    <property type="molecule type" value="Genomic_DNA"/>
</dbReference>
<dbReference type="Pfam" id="PF11149">
    <property type="entry name" value="DUF2924"/>
    <property type="match status" value="1"/>
</dbReference>
<name>A0ABV6IT70_9PROT</name>
<comment type="caution">
    <text evidence="2">The sequence shown here is derived from an EMBL/GenBank/DDBJ whole genome shotgun (WGS) entry which is preliminary data.</text>
</comment>
<gene>
    <name evidence="2" type="ORF">ACFFIC_14895</name>
</gene>
<protein>
    <submittedName>
        <fullName evidence="2">DUF2924 domain-containing protein</fullName>
    </submittedName>
</protein>
<dbReference type="RefSeq" id="WP_377051670.1">
    <property type="nucleotide sequence ID" value="NZ_JBHLVZ010000041.1"/>
</dbReference>